<dbReference type="RefSeq" id="WP_005684447.1">
    <property type="nucleotide sequence ID" value="NC_013198.1"/>
</dbReference>
<dbReference type="EMBL" id="AP011548">
    <property type="protein sequence ID" value="BAI42191.1"/>
    <property type="molecule type" value="Genomic_DNA"/>
</dbReference>
<dbReference type="InterPro" id="IPR011055">
    <property type="entry name" value="Dup_hybrid_motif"/>
</dbReference>
<dbReference type="GO" id="GO:0004222">
    <property type="term" value="F:metalloendopeptidase activity"/>
    <property type="evidence" value="ECO:0007669"/>
    <property type="project" value="TreeGrafter"/>
</dbReference>
<evidence type="ECO:0000313" key="2">
    <source>
        <dbReference type="EMBL" id="BAI42191.1"/>
    </source>
</evidence>
<reference evidence="2 3" key="1">
    <citation type="journal article" date="2009" name="J. Bacteriol.">
        <title>Complete genome sequence of the probiotic Lactobacillus rhamnosus ATCC 53103.</title>
        <authorList>
            <person name="Morita H."/>
            <person name="Toh H."/>
            <person name="Oshima K."/>
            <person name="Murakami M."/>
            <person name="Taylor T.D."/>
            <person name="Igimi S."/>
            <person name="Hattori M."/>
        </authorList>
    </citation>
    <scope>NUCLEOTIDE SEQUENCE [LARGE SCALE GENOMIC DNA]</scope>
    <source>
        <strain evidence="3">ATCC 53103 / LMG 18243 / GG [Tokyo]</strain>
    </source>
</reference>
<evidence type="ECO:0000313" key="3">
    <source>
        <dbReference type="Proteomes" id="UP000002067"/>
    </source>
</evidence>
<evidence type="ECO:0000259" key="1">
    <source>
        <dbReference type="Pfam" id="PF01551"/>
    </source>
</evidence>
<dbReference type="Pfam" id="PF01551">
    <property type="entry name" value="Peptidase_M23"/>
    <property type="match status" value="1"/>
</dbReference>
<gene>
    <name evidence="2" type="ordered locus">LRHM_1664</name>
</gene>
<dbReference type="CDD" id="cd12797">
    <property type="entry name" value="M23_peptidase"/>
    <property type="match status" value="1"/>
</dbReference>
<dbReference type="PANTHER" id="PTHR21666">
    <property type="entry name" value="PEPTIDASE-RELATED"/>
    <property type="match status" value="1"/>
</dbReference>
<dbReference type="InterPro" id="IPR016047">
    <property type="entry name" value="M23ase_b-sheet_dom"/>
</dbReference>
<dbReference type="SUPFAM" id="SSF51261">
    <property type="entry name" value="Duplicated hybrid motif"/>
    <property type="match status" value="1"/>
</dbReference>
<dbReference type="KEGG" id="lrh:LGG_01728"/>
<organism evidence="2 3">
    <name type="scientific">Lacticaseibacillus rhamnosus (strain ATCC 53103 / LMG 18243 / GG)</name>
    <name type="common">Lactobacillus rhamnosus</name>
    <dbReference type="NCBI Taxonomy" id="568703"/>
    <lineage>
        <taxon>Bacteria</taxon>
        <taxon>Bacillati</taxon>
        <taxon>Bacillota</taxon>
        <taxon>Bacilli</taxon>
        <taxon>Lactobacillales</taxon>
        <taxon>Lactobacillaceae</taxon>
        <taxon>Lacticaseibacillus</taxon>
    </lineage>
</organism>
<feature type="domain" description="M23ase beta-sheet core" evidence="1">
    <location>
        <begin position="127"/>
        <end position="189"/>
    </location>
</feature>
<dbReference type="Gene3D" id="2.70.70.10">
    <property type="entry name" value="Glucose Permease (Domain IIA)"/>
    <property type="match status" value="1"/>
</dbReference>
<protein>
    <submittedName>
        <fullName evidence="2">Peptidase</fullName>
    </submittedName>
</protein>
<proteinExistence type="predicted"/>
<dbReference type="Proteomes" id="UP000002067">
    <property type="component" value="Chromosome"/>
</dbReference>
<name>A0A7S7JHM4_LACRG</name>
<sequence length="236" mass="26282">MKAPTQPIVVHFPLRGEWLAPNTPGSKVPSHGSNKFGTRYAYDFIQVNWQKLGRPAYRGSLLKYLFRGIPIDDYYCYGQPIYAPANGLVVRAEDHYPERKRTSFLGDLLRARNAARHFDPKRNNVQAVAGNFVILQIHDHVYAALCHLQTDSIQVGRGQTVQAGDLLGRVGHSGNSFGPHLHFQLMNNSDIEVAAGLPCAFAEYELFAGNSWLTQENAVPSKTDRICFVSPKSGPF</sequence>
<dbReference type="InterPro" id="IPR050570">
    <property type="entry name" value="Cell_wall_metabolism_enzyme"/>
</dbReference>
<dbReference type="KEGG" id="lrg:LRHM_1664"/>
<dbReference type="PANTHER" id="PTHR21666:SF270">
    <property type="entry name" value="MUREIN HYDROLASE ACTIVATOR ENVC"/>
    <property type="match status" value="1"/>
</dbReference>
<dbReference type="AlphaFoldDB" id="A0A7S7JHM4"/>
<accession>A0A7S7JHM4</accession>